<reference evidence="1 2" key="1">
    <citation type="submission" date="2024-01" db="EMBL/GenBank/DDBJ databases">
        <title>The complete chloroplast genome sequence of Lithospermum erythrorhizon: insights into the phylogenetic relationship among Boraginaceae species and the maternal lineages of purple gromwells.</title>
        <authorList>
            <person name="Okada T."/>
            <person name="Watanabe K."/>
        </authorList>
    </citation>
    <scope>NUCLEOTIDE SEQUENCE [LARGE SCALE GENOMIC DNA]</scope>
</reference>
<name>A0AAV3Q4Q9_LITER</name>
<comment type="caution">
    <text evidence="1">The sequence shown here is derived from an EMBL/GenBank/DDBJ whole genome shotgun (WGS) entry which is preliminary data.</text>
</comment>
<keyword evidence="2" id="KW-1185">Reference proteome</keyword>
<protein>
    <submittedName>
        <fullName evidence="1">Uncharacterized protein</fullName>
    </submittedName>
</protein>
<dbReference type="AlphaFoldDB" id="A0AAV3Q4Q9"/>
<evidence type="ECO:0000313" key="1">
    <source>
        <dbReference type="EMBL" id="GAA0158709.1"/>
    </source>
</evidence>
<evidence type="ECO:0000313" key="2">
    <source>
        <dbReference type="Proteomes" id="UP001454036"/>
    </source>
</evidence>
<dbReference type="Proteomes" id="UP001454036">
    <property type="component" value="Unassembled WGS sequence"/>
</dbReference>
<organism evidence="1 2">
    <name type="scientific">Lithospermum erythrorhizon</name>
    <name type="common">Purple gromwell</name>
    <name type="synonym">Lithospermum officinale var. erythrorhizon</name>
    <dbReference type="NCBI Taxonomy" id="34254"/>
    <lineage>
        <taxon>Eukaryota</taxon>
        <taxon>Viridiplantae</taxon>
        <taxon>Streptophyta</taxon>
        <taxon>Embryophyta</taxon>
        <taxon>Tracheophyta</taxon>
        <taxon>Spermatophyta</taxon>
        <taxon>Magnoliopsida</taxon>
        <taxon>eudicotyledons</taxon>
        <taxon>Gunneridae</taxon>
        <taxon>Pentapetalae</taxon>
        <taxon>asterids</taxon>
        <taxon>lamiids</taxon>
        <taxon>Boraginales</taxon>
        <taxon>Boraginaceae</taxon>
        <taxon>Boraginoideae</taxon>
        <taxon>Lithospermeae</taxon>
        <taxon>Lithospermum</taxon>
    </lineage>
</organism>
<proteinExistence type="predicted"/>
<dbReference type="EMBL" id="BAABME010003413">
    <property type="protein sequence ID" value="GAA0158709.1"/>
    <property type="molecule type" value="Genomic_DNA"/>
</dbReference>
<gene>
    <name evidence="1" type="ORF">LIER_15660</name>
</gene>
<accession>A0AAV3Q4Q9</accession>
<sequence length="114" mass="13018">MDLGFKKSSLLNPRNRPISDSPILVEVEKVKEKPEERLGCKAGIFLKLNESEMSMRTSYEVMGEGVGGTENLGFRFPDLKNYLMTIRQKEMVVDEATVVQEFFRNEALLKPSFL</sequence>